<sequence>QSPPRSRPRTMPRHPRHHVIKPDKTRERRSPGTEVGQPDSDRLIEDIAAAIQRAAETERRSDFDFQERVQAELAPLLAAAAPSGRKTGSDGNSDLEAASDSPAVAMVNSARWAFAYMLTLNPPKPGEWSFSPRLEFADGESHPPRIETISQDVLSTWHELAPRVTAPAAIARLEHLLFERRYKSNRERIRRTITGYLKFPELWLESRLDATAALRHALHIARRTKQDDLAQQALAAMCELAEVSLTEESPEPGVALRLIETLLEDRDPPSELENLIQMAGRTYCDAWNADHIIKYKLMFAAKNGSSTEALHAERVDLWLSAAAAAEGIVRSRHLLEAVKVARESGIIALVGRATSQLQAMRAEDMKLQEVSVGARLYSIEVDRALAPIIQADNVSEALIAFAQFGPVSGNALTNRATVEAQAREFPISNLFPVHRLGGDNMPRYFVSSEEDKAEYRLAQHEEMNISLGSGILAEGLVRIAQKFGIPSEAELAGHFMMNPSDVFSPRSTRTSGLCLTGTGTLVQICG</sequence>
<evidence type="ECO:0000313" key="2">
    <source>
        <dbReference type="EMBL" id="MFF3672333.1"/>
    </source>
</evidence>
<proteinExistence type="predicted"/>
<name>A0ABW6T533_9ACTN</name>
<dbReference type="Proteomes" id="UP001602013">
    <property type="component" value="Unassembled WGS sequence"/>
</dbReference>
<feature type="compositionally biased region" description="Basic and acidic residues" evidence="1">
    <location>
        <begin position="20"/>
        <end position="31"/>
    </location>
</feature>
<protein>
    <submittedName>
        <fullName evidence="2">Uncharacterized protein</fullName>
    </submittedName>
</protein>
<feature type="compositionally biased region" description="Basic residues" evidence="1">
    <location>
        <begin position="1"/>
        <end position="19"/>
    </location>
</feature>
<dbReference type="RefSeq" id="WP_387418499.1">
    <property type="nucleotide sequence ID" value="NZ_JBIASD010000098.1"/>
</dbReference>
<keyword evidence="3" id="KW-1185">Reference proteome</keyword>
<feature type="region of interest" description="Disordered" evidence="1">
    <location>
        <begin position="1"/>
        <end position="43"/>
    </location>
</feature>
<comment type="caution">
    <text evidence="2">The sequence shown here is derived from an EMBL/GenBank/DDBJ whole genome shotgun (WGS) entry which is preliminary data.</text>
</comment>
<organism evidence="2 3">
    <name type="scientific">Microtetraspora malaysiensis</name>
    <dbReference type="NCBI Taxonomy" id="161358"/>
    <lineage>
        <taxon>Bacteria</taxon>
        <taxon>Bacillati</taxon>
        <taxon>Actinomycetota</taxon>
        <taxon>Actinomycetes</taxon>
        <taxon>Streptosporangiales</taxon>
        <taxon>Streptosporangiaceae</taxon>
        <taxon>Microtetraspora</taxon>
    </lineage>
</organism>
<dbReference type="EMBL" id="JBIASD010000098">
    <property type="protein sequence ID" value="MFF3672333.1"/>
    <property type="molecule type" value="Genomic_DNA"/>
</dbReference>
<reference evidence="2 3" key="1">
    <citation type="submission" date="2024-10" db="EMBL/GenBank/DDBJ databases">
        <title>The Natural Products Discovery Center: Release of the First 8490 Sequenced Strains for Exploring Actinobacteria Biosynthetic Diversity.</title>
        <authorList>
            <person name="Kalkreuter E."/>
            <person name="Kautsar S.A."/>
            <person name="Yang D."/>
            <person name="Bader C.D."/>
            <person name="Teijaro C.N."/>
            <person name="Fluegel L."/>
            <person name="Davis C.M."/>
            <person name="Simpson J.R."/>
            <person name="Lauterbach L."/>
            <person name="Steele A.D."/>
            <person name="Gui C."/>
            <person name="Meng S."/>
            <person name="Li G."/>
            <person name="Viehrig K."/>
            <person name="Ye F."/>
            <person name="Su P."/>
            <person name="Kiefer A.F."/>
            <person name="Nichols A."/>
            <person name="Cepeda A.J."/>
            <person name="Yan W."/>
            <person name="Fan B."/>
            <person name="Jiang Y."/>
            <person name="Adhikari A."/>
            <person name="Zheng C.-J."/>
            <person name="Schuster L."/>
            <person name="Cowan T.M."/>
            <person name="Smanski M.J."/>
            <person name="Chevrette M.G."/>
            <person name="De Carvalho L.P.S."/>
            <person name="Shen B."/>
        </authorList>
    </citation>
    <scope>NUCLEOTIDE SEQUENCE [LARGE SCALE GENOMIC DNA]</scope>
    <source>
        <strain evidence="2 3">NPDC002173</strain>
    </source>
</reference>
<evidence type="ECO:0000313" key="3">
    <source>
        <dbReference type="Proteomes" id="UP001602013"/>
    </source>
</evidence>
<accession>A0ABW6T533</accession>
<feature type="non-terminal residue" evidence="2">
    <location>
        <position position="1"/>
    </location>
</feature>
<gene>
    <name evidence="2" type="ORF">ACFYXI_43385</name>
</gene>
<evidence type="ECO:0000256" key="1">
    <source>
        <dbReference type="SAM" id="MobiDB-lite"/>
    </source>
</evidence>